<protein>
    <submittedName>
        <fullName evidence="2">Uncharacterized protein</fullName>
    </submittedName>
</protein>
<reference evidence="2" key="1">
    <citation type="submission" date="2023-07" db="EMBL/GenBank/DDBJ databases">
        <title>Black Yeasts Isolated from many extreme environments.</title>
        <authorList>
            <person name="Coleine C."/>
            <person name="Stajich J.E."/>
            <person name="Selbmann L."/>
        </authorList>
    </citation>
    <scope>NUCLEOTIDE SEQUENCE</scope>
    <source>
        <strain evidence="2">CCFEE 5485</strain>
    </source>
</reference>
<proteinExistence type="predicted"/>
<comment type="caution">
    <text evidence="2">The sequence shown here is derived from an EMBL/GenBank/DDBJ whole genome shotgun (WGS) entry which is preliminary data.</text>
</comment>
<feature type="compositionally biased region" description="Low complexity" evidence="1">
    <location>
        <begin position="43"/>
        <end position="54"/>
    </location>
</feature>
<name>A0AAE0WSR7_9PEZI</name>
<dbReference type="Proteomes" id="UP001274830">
    <property type="component" value="Unassembled WGS sequence"/>
</dbReference>
<evidence type="ECO:0000256" key="1">
    <source>
        <dbReference type="SAM" id="MobiDB-lite"/>
    </source>
</evidence>
<evidence type="ECO:0000313" key="3">
    <source>
        <dbReference type="Proteomes" id="UP001274830"/>
    </source>
</evidence>
<accession>A0AAE0WSR7</accession>
<feature type="region of interest" description="Disordered" evidence="1">
    <location>
        <begin position="28"/>
        <end position="59"/>
    </location>
</feature>
<dbReference type="EMBL" id="JAUTXT010000007">
    <property type="protein sequence ID" value="KAK3677157.1"/>
    <property type="molecule type" value="Genomic_DNA"/>
</dbReference>
<sequence length="126" mass="14282">MSVTTTDNARITSLRHALADYDLVLSQPDDDRAARAPPPDAHPLPANAPSSNPAGWEDQWRRVPAYRPMNNQLDDQREVYSNEIEHNFIRVMFGGVWMMSTASHLWRATGGKINSEYFKLKVGGEW</sequence>
<dbReference type="AlphaFoldDB" id="A0AAE0WSR7"/>
<gene>
    <name evidence="2" type="ORF">LTR78_002695</name>
</gene>
<evidence type="ECO:0000313" key="2">
    <source>
        <dbReference type="EMBL" id="KAK3677157.1"/>
    </source>
</evidence>
<organism evidence="2 3">
    <name type="scientific">Recurvomyces mirabilis</name>
    <dbReference type="NCBI Taxonomy" id="574656"/>
    <lineage>
        <taxon>Eukaryota</taxon>
        <taxon>Fungi</taxon>
        <taxon>Dikarya</taxon>
        <taxon>Ascomycota</taxon>
        <taxon>Pezizomycotina</taxon>
        <taxon>Dothideomycetes</taxon>
        <taxon>Dothideomycetidae</taxon>
        <taxon>Mycosphaerellales</taxon>
        <taxon>Teratosphaeriaceae</taxon>
        <taxon>Recurvomyces</taxon>
    </lineage>
</organism>
<keyword evidence="3" id="KW-1185">Reference proteome</keyword>